<evidence type="ECO:0000313" key="3">
    <source>
        <dbReference type="Proteomes" id="UP001208689"/>
    </source>
</evidence>
<feature type="transmembrane region" description="Helical" evidence="1">
    <location>
        <begin position="171"/>
        <end position="190"/>
    </location>
</feature>
<feature type="transmembrane region" description="Helical" evidence="1">
    <location>
        <begin position="282"/>
        <end position="303"/>
    </location>
</feature>
<feature type="transmembrane region" description="Helical" evidence="1">
    <location>
        <begin position="353"/>
        <end position="378"/>
    </location>
</feature>
<keyword evidence="3" id="KW-1185">Reference proteome</keyword>
<organism evidence="2 3">
    <name type="scientific">Candidatus Lokiarchaeum ossiferum</name>
    <dbReference type="NCBI Taxonomy" id="2951803"/>
    <lineage>
        <taxon>Archaea</taxon>
        <taxon>Promethearchaeati</taxon>
        <taxon>Promethearchaeota</taxon>
        <taxon>Promethearchaeia</taxon>
        <taxon>Promethearchaeales</taxon>
        <taxon>Promethearchaeaceae</taxon>
        <taxon>Candidatus Lokiarchaeum</taxon>
    </lineage>
</organism>
<evidence type="ECO:0008006" key="4">
    <source>
        <dbReference type="Google" id="ProtNLM"/>
    </source>
</evidence>
<feature type="transmembrane region" description="Helical" evidence="1">
    <location>
        <begin position="47"/>
        <end position="67"/>
    </location>
</feature>
<keyword evidence="1" id="KW-0812">Transmembrane</keyword>
<dbReference type="EMBL" id="CP104013">
    <property type="protein sequence ID" value="UYP45950.1"/>
    <property type="molecule type" value="Genomic_DNA"/>
</dbReference>
<accession>A0ABY6HRC4</accession>
<feature type="transmembrane region" description="Helical" evidence="1">
    <location>
        <begin position="202"/>
        <end position="223"/>
    </location>
</feature>
<evidence type="ECO:0000313" key="2">
    <source>
        <dbReference type="EMBL" id="UYP45950.1"/>
    </source>
</evidence>
<dbReference type="Proteomes" id="UP001208689">
    <property type="component" value="Chromosome"/>
</dbReference>
<proteinExistence type="predicted"/>
<name>A0ABY6HRC4_9ARCH</name>
<evidence type="ECO:0000256" key="1">
    <source>
        <dbReference type="SAM" id="Phobius"/>
    </source>
</evidence>
<feature type="transmembrane region" description="Helical" evidence="1">
    <location>
        <begin position="252"/>
        <end position="270"/>
    </location>
</feature>
<reference evidence="2" key="1">
    <citation type="submission" date="2022-09" db="EMBL/GenBank/DDBJ databases">
        <title>Actin cytoskeleton and complex cell architecture in an #Asgard archaeon.</title>
        <authorList>
            <person name="Ponce Toledo R.I."/>
            <person name="Schleper C."/>
            <person name="Rodrigues Oliveira T."/>
            <person name="Wollweber F."/>
            <person name="Xu J."/>
            <person name="Rittmann S."/>
            <person name="Klingl A."/>
            <person name="Pilhofer M."/>
        </authorList>
    </citation>
    <scope>NUCLEOTIDE SEQUENCE</scope>
    <source>
        <strain evidence="2">B-35</strain>
    </source>
</reference>
<gene>
    <name evidence="2" type="ORF">NEF87_002235</name>
</gene>
<sequence length="437" mass="49860">MEGTQRKRLLSLDTSRGFYTCVIIIAHAFSHLMFWDMSLIALEDFSIVAIIILSPIIIIATCAPVFVQISASALSYNFYLDVQKFIQSQKEIHTLSENPTSISFRNPMLLRIIKKNLINYAVLLGASLLHVFLFHYGLHWNGTVQHTILTGIIETGKILPINYEVFFQTDAIGLIAMSGIFNVGLISLLLCKEGFYKPKRNLMILFGLVFGWFILSPILHLVFDDLFWESLNAGQYGITLLLKLIVGPPQSIFPNFAFGFVGIIYGFAFAQGENYAFFKKSCGFLAIIFLGAAGIVVLLNGFSLSPDSFGLFLPLEIQLLDFAVIQILTLLFIKKIEFSSTSPEILRKRTRIFRQYGSVTMTVYMFESVLCLLNMLWFIPLWKLLPQTSFILHLEVFTFVAMQLSLWYGITTLWKRSKYKFSVEWFTVLIRKKILKN</sequence>
<protein>
    <recommendedName>
        <fullName evidence="4">DUF418 domain-containing protein</fullName>
    </recommendedName>
</protein>
<keyword evidence="1" id="KW-0472">Membrane</keyword>
<feature type="transmembrane region" description="Helical" evidence="1">
    <location>
        <begin position="16"/>
        <end position="35"/>
    </location>
</feature>
<keyword evidence="1" id="KW-1133">Transmembrane helix</keyword>
<feature type="transmembrane region" description="Helical" evidence="1">
    <location>
        <begin position="117"/>
        <end position="138"/>
    </location>
</feature>
<feature type="transmembrane region" description="Helical" evidence="1">
    <location>
        <begin position="309"/>
        <end position="333"/>
    </location>
</feature>
<feature type="transmembrane region" description="Helical" evidence="1">
    <location>
        <begin position="390"/>
        <end position="410"/>
    </location>
</feature>